<dbReference type="Gene3D" id="3.40.50.2300">
    <property type="match status" value="1"/>
</dbReference>
<evidence type="ECO:0000313" key="9">
    <source>
        <dbReference type="Proteomes" id="UP000092024"/>
    </source>
</evidence>
<dbReference type="SUPFAM" id="SSF52172">
    <property type="entry name" value="CheY-like"/>
    <property type="match status" value="1"/>
</dbReference>
<keyword evidence="3" id="KW-0238">DNA-binding</keyword>
<dbReference type="AlphaFoldDB" id="A0A1A5YLQ6"/>
<dbReference type="PRINTS" id="PR00038">
    <property type="entry name" value="HTHLUXR"/>
</dbReference>
<evidence type="ECO:0000259" key="6">
    <source>
        <dbReference type="PROSITE" id="PS50043"/>
    </source>
</evidence>
<gene>
    <name evidence="8" type="ORF">A7K91_03605</name>
</gene>
<dbReference type="Pfam" id="PF00196">
    <property type="entry name" value="GerE"/>
    <property type="match status" value="1"/>
</dbReference>
<keyword evidence="4" id="KW-0804">Transcription</keyword>
<dbReference type="PROSITE" id="PS50110">
    <property type="entry name" value="RESPONSE_REGULATORY"/>
    <property type="match status" value="1"/>
</dbReference>
<dbReference type="GO" id="GO:0006355">
    <property type="term" value="P:regulation of DNA-templated transcription"/>
    <property type="evidence" value="ECO:0007669"/>
    <property type="project" value="InterPro"/>
</dbReference>
<evidence type="ECO:0000256" key="3">
    <source>
        <dbReference type="ARBA" id="ARBA00023125"/>
    </source>
</evidence>
<protein>
    <recommendedName>
        <fullName evidence="10">DNA-binding response regulator</fullName>
    </recommendedName>
</protein>
<keyword evidence="2" id="KW-0805">Transcription regulation</keyword>
<dbReference type="SMART" id="SM00448">
    <property type="entry name" value="REC"/>
    <property type="match status" value="1"/>
</dbReference>
<evidence type="ECO:0000256" key="2">
    <source>
        <dbReference type="ARBA" id="ARBA00023015"/>
    </source>
</evidence>
<dbReference type="InterPro" id="IPR001789">
    <property type="entry name" value="Sig_transdc_resp-reg_receiver"/>
</dbReference>
<dbReference type="SMART" id="SM00421">
    <property type="entry name" value="HTH_LUXR"/>
    <property type="match status" value="1"/>
</dbReference>
<accession>A0A1A5YLQ6</accession>
<name>A0A1A5YLQ6_9BACL</name>
<dbReference type="PROSITE" id="PS50043">
    <property type="entry name" value="HTH_LUXR_2"/>
    <property type="match status" value="1"/>
</dbReference>
<dbReference type="RefSeq" id="WP_068681812.1">
    <property type="nucleotide sequence ID" value="NZ_LYPA01000046.1"/>
</dbReference>
<reference evidence="8 9" key="1">
    <citation type="submission" date="2016-05" db="EMBL/GenBank/DDBJ databases">
        <title>Paenibacillus oryzae. sp. nov., isolated from the rice root.</title>
        <authorList>
            <person name="Zhang J."/>
            <person name="Zhang X."/>
        </authorList>
    </citation>
    <scope>NUCLEOTIDE SEQUENCE [LARGE SCALE GENOMIC DNA]</scope>
    <source>
        <strain evidence="8 9">1DrF-4</strain>
    </source>
</reference>
<keyword evidence="1 5" id="KW-0597">Phosphoprotein</keyword>
<dbReference type="PANTHER" id="PTHR43214:SF43">
    <property type="entry name" value="TWO-COMPONENT RESPONSE REGULATOR"/>
    <property type="match status" value="1"/>
</dbReference>
<evidence type="ECO:0000313" key="8">
    <source>
        <dbReference type="EMBL" id="OBR66539.1"/>
    </source>
</evidence>
<evidence type="ECO:0000256" key="5">
    <source>
        <dbReference type="PROSITE-ProRule" id="PRU00169"/>
    </source>
</evidence>
<dbReference type="CDD" id="cd17535">
    <property type="entry name" value="REC_NarL-like"/>
    <property type="match status" value="1"/>
</dbReference>
<keyword evidence="9" id="KW-1185">Reference proteome</keyword>
<dbReference type="InterPro" id="IPR039420">
    <property type="entry name" value="WalR-like"/>
</dbReference>
<dbReference type="CDD" id="cd06170">
    <property type="entry name" value="LuxR_C_like"/>
    <property type="match status" value="1"/>
</dbReference>
<feature type="domain" description="HTH luxR-type" evidence="6">
    <location>
        <begin position="157"/>
        <end position="222"/>
    </location>
</feature>
<dbReference type="Pfam" id="PF00072">
    <property type="entry name" value="Response_reg"/>
    <property type="match status" value="1"/>
</dbReference>
<evidence type="ECO:0008006" key="10">
    <source>
        <dbReference type="Google" id="ProtNLM"/>
    </source>
</evidence>
<proteinExistence type="predicted"/>
<dbReference type="SUPFAM" id="SSF46894">
    <property type="entry name" value="C-terminal effector domain of the bipartite response regulators"/>
    <property type="match status" value="1"/>
</dbReference>
<dbReference type="InterPro" id="IPR016032">
    <property type="entry name" value="Sig_transdc_resp-reg_C-effctor"/>
</dbReference>
<evidence type="ECO:0000256" key="1">
    <source>
        <dbReference type="ARBA" id="ARBA00022553"/>
    </source>
</evidence>
<dbReference type="InterPro" id="IPR011006">
    <property type="entry name" value="CheY-like_superfamily"/>
</dbReference>
<dbReference type="GO" id="GO:0003677">
    <property type="term" value="F:DNA binding"/>
    <property type="evidence" value="ECO:0007669"/>
    <property type="project" value="UniProtKB-KW"/>
</dbReference>
<comment type="caution">
    <text evidence="8">The sequence shown here is derived from an EMBL/GenBank/DDBJ whole genome shotgun (WGS) entry which is preliminary data.</text>
</comment>
<dbReference type="OrthoDB" id="9780153at2"/>
<dbReference type="InterPro" id="IPR058245">
    <property type="entry name" value="NreC/VraR/RcsB-like_REC"/>
</dbReference>
<sequence>MNDGQKISVLLVDDQRLMLEGLETLLSLRPDMEVVGTAESGEEALEALQRLQSLQNVVPDVILMDIRMPGMGGVKATEAVLDRYPGIVVLILTTFDDDVYIIEALSNGASGYLLKDIDGEKLASAIHEAMTGNLLLTGKVARKLALTARSQNARFEKGSGAFELTPRERELARLLVEGLNSKEIAGKLHLTQGTVKNYLSDIYAKIGTNDRAKAVLLLKGYLL</sequence>
<dbReference type="Proteomes" id="UP000092024">
    <property type="component" value="Unassembled WGS sequence"/>
</dbReference>
<organism evidence="8 9">
    <name type="scientific">Paenibacillus oryzae</name>
    <dbReference type="NCBI Taxonomy" id="1844972"/>
    <lineage>
        <taxon>Bacteria</taxon>
        <taxon>Bacillati</taxon>
        <taxon>Bacillota</taxon>
        <taxon>Bacilli</taxon>
        <taxon>Bacillales</taxon>
        <taxon>Paenibacillaceae</taxon>
        <taxon>Paenibacillus</taxon>
    </lineage>
</organism>
<dbReference type="GO" id="GO:0000160">
    <property type="term" value="P:phosphorelay signal transduction system"/>
    <property type="evidence" value="ECO:0007669"/>
    <property type="project" value="InterPro"/>
</dbReference>
<evidence type="ECO:0000256" key="4">
    <source>
        <dbReference type="ARBA" id="ARBA00023163"/>
    </source>
</evidence>
<dbReference type="EMBL" id="LYPA01000046">
    <property type="protein sequence ID" value="OBR66539.1"/>
    <property type="molecule type" value="Genomic_DNA"/>
</dbReference>
<dbReference type="InterPro" id="IPR000792">
    <property type="entry name" value="Tscrpt_reg_LuxR_C"/>
</dbReference>
<feature type="modified residue" description="4-aspartylphosphate" evidence="5">
    <location>
        <position position="65"/>
    </location>
</feature>
<evidence type="ECO:0000259" key="7">
    <source>
        <dbReference type="PROSITE" id="PS50110"/>
    </source>
</evidence>
<dbReference type="STRING" id="1844972.A7K91_03605"/>
<dbReference type="PANTHER" id="PTHR43214">
    <property type="entry name" value="TWO-COMPONENT RESPONSE REGULATOR"/>
    <property type="match status" value="1"/>
</dbReference>
<feature type="domain" description="Response regulatory" evidence="7">
    <location>
        <begin position="8"/>
        <end position="130"/>
    </location>
</feature>